<sequence length="84" mass="9076">MQCNRLRHTDRGQWDVTTSATEFETDLVDLSQCGLQEVMTFHDPLVVDALHTLVRHLGERSAAQANNGGGGSPYFAAGCDAGDL</sequence>
<dbReference type="Proteomes" id="UP000516444">
    <property type="component" value="Chromosome"/>
</dbReference>
<dbReference type="KEGG" id="sgm:GCM10017557_68620"/>
<dbReference type="EMBL" id="AP023440">
    <property type="protein sequence ID" value="BCL32003.1"/>
    <property type="molecule type" value="Genomic_DNA"/>
</dbReference>
<organism evidence="1 2">
    <name type="scientific">Streptomyces aurantiacus</name>
    <dbReference type="NCBI Taxonomy" id="47760"/>
    <lineage>
        <taxon>Bacteria</taxon>
        <taxon>Bacillati</taxon>
        <taxon>Actinomycetota</taxon>
        <taxon>Actinomycetes</taxon>
        <taxon>Kitasatosporales</taxon>
        <taxon>Streptomycetaceae</taxon>
        <taxon>Streptomyces</taxon>
        <taxon>Streptomyces aurantiacus group</taxon>
    </lineage>
</organism>
<proteinExistence type="predicted"/>
<name>A0A7G1P8A6_9ACTN</name>
<protein>
    <submittedName>
        <fullName evidence="1">Uncharacterized protein</fullName>
    </submittedName>
</protein>
<evidence type="ECO:0000313" key="2">
    <source>
        <dbReference type="Proteomes" id="UP000516444"/>
    </source>
</evidence>
<evidence type="ECO:0000313" key="1">
    <source>
        <dbReference type="EMBL" id="BCL32003.1"/>
    </source>
</evidence>
<dbReference type="AlphaFoldDB" id="A0A7G1P8A6"/>
<keyword evidence="2" id="KW-1185">Reference proteome</keyword>
<accession>A0A7G1P8A6</accession>
<gene>
    <name evidence="1" type="ORF">GCM10017557_68620</name>
</gene>
<reference evidence="1 2" key="1">
    <citation type="journal article" date="2014" name="Int. J. Syst. Evol. Microbiol.">
        <title>Complete genome sequence of Corynebacterium casei LMG S-19264T (=DSM 44701T), isolated from a smear-ripened cheese.</title>
        <authorList>
            <consortium name="US DOE Joint Genome Institute (JGI-PGF)"/>
            <person name="Walter F."/>
            <person name="Albersmeier A."/>
            <person name="Kalinowski J."/>
            <person name="Ruckert C."/>
        </authorList>
    </citation>
    <scope>NUCLEOTIDE SEQUENCE [LARGE SCALE GENOMIC DNA]</scope>
    <source>
        <strain evidence="1 2">JCM 4677</strain>
    </source>
</reference>